<dbReference type="Pfam" id="PF02626">
    <property type="entry name" value="CT_A_B"/>
    <property type="match status" value="1"/>
</dbReference>
<dbReference type="SMART" id="SM00797">
    <property type="entry name" value="AHS2"/>
    <property type="match status" value="1"/>
</dbReference>
<feature type="domain" description="Carboxyltransferase" evidence="4">
    <location>
        <begin position="22"/>
        <end position="320"/>
    </location>
</feature>
<dbReference type="PANTHER" id="PTHR43309">
    <property type="entry name" value="5-OXOPROLINASE SUBUNIT C"/>
    <property type="match status" value="1"/>
</dbReference>
<keyword evidence="1" id="KW-0547">Nucleotide-binding</keyword>
<evidence type="ECO:0000256" key="2">
    <source>
        <dbReference type="ARBA" id="ARBA00022801"/>
    </source>
</evidence>
<sequence length="331" mass="36479">MTIFRPGLLTTIQDLGRTGYLKYGVIVSGPMDEYAHRMANLLVGNDEKAALLEMTFIGPTIQFTSDQLIAMTGGDLSPTIDGHSVPMYRPVFVKKGAVLSFGRCKTGCRSYLAIGGGIDVPKVMNSRSTYLRAKIGGFQGRALVEGDELICGAPPEQTERLVKTCQKGIVHSFATTKWSVVSSQRSRDGAEKVVRVTVGSHYEQFSEASQHKFFSETFQVTSKSDRMGYRLKGPTLERLEEQELISEPISVGTIQVPADGNPIILMADRQTTGGYPRIAHVIAVDLPIIAQAKPGAAIRFQQASLKEAERLYIRRAREFNELKTSIYLQTR</sequence>
<evidence type="ECO:0000313" key="6">
    <source>
        <dbReference type="Proteomes" id="UP000001258"/>
    </source>
</evidence>
<dbReference type="SUPFAM" id="SSF50891">
    <property type="entry name" value="Cyclophilin-like"/>
    <property type="match status" value="1"/>
</dbReference>
<dbReference type="Proteomes" id="UP000001258">
    <property type="component" value="Chromosome"/>
</dbReference>
<organism evidence="5 6">
    <name type="scientific">Halalkalibacterium halodurans (strain ATCC BAA-125 / DSM 18197 / FERM 7344 / JCM 9153 / C-125)</name>
    <name type="common">Bacillus halodurans</name>
    <dbReference type="NCBI Taxonomy" id="272558"/>
    <lineage>
        <taxon>Bacteria</taxon>
        <taxon>Bacillati</taxon>
        <taxon>Bacillota</taxon>
        <taxon>Bacilli</taxon>
        <taxon>Bacillales</taxon>
        <taxon>Bacillaceae</taxon>
        <taxon>Halalkalibacterium (ex Joshi et al. 2022)</taxon>
    </lineage>
</organism>
<dbReference type="PIR" id="B83877">
    <property type="entry name" value="B83877"/>
</dbReference>
<dbReference type="InterPro" id="IPR052708">
    <property type="entry name" value="PxpC"/>
</dbReference>
<dbReference type="STRING" id="272558.gene:10727716"/>
<dbReference type="AlphaFoldDB" id="Q9KBV6"/>
<dbReference type="Gene3D" id="2.40.100.10">
    <property type="entry name" value="Cyclophilin-like"/>
    <property type="match status" value="1"/>
</dbReference>
<dbReference type="InterPro" id="IPR029000">
    <property type="entry name" value="Cyclophilin-like_dom_sf"/>
</dbReference>
<dbReference type="PANTHER" id="PTHR43309:SF5">
    <property type="entry name" value="5-OXOPROLINASE SUBUNIT C"/>
    <property type="match status" value="1"/>
</dbReference>
<evidence type="ECO:0000259" key="4">
    <source>
        <dbReference type="SMART" id="SM00797"/>
    </source>
</evidence>
<gene>
    <name evidence="5" type="ordered locus">BH1818</name>
</gene>
<evidence type="ECO:0000256" key="3">
    <source>
        <dbReference type="ARBA" id="ARBA00022840"/>
    </source>
</evidence>
<evidence type="ECO:0000256" key="1">
    <source>
        <dbReference type="ARBA" id="ARBA00022741"/>
    </source>
</evidence>
<proteinExistence type="predicted"/>
<dbReference type="HOGENOM" id="CLU_028967_0_0_9"/>
<protein>
    <submittedName>
        <fullName evidence="5">BH1818 protein</fullName>
    </submittedName>
</protein>
<dbReference type="EMBL" id="BA000004">
    <property type="protein sequence ID" value="BAB05537.1"/>
    <property type="molecule type" value="Genomic_DNA"/>
</dbReference>
<reference evidence="5 6" key="1">
    <citation type="journal article" date="2000" name="Nucleic Acids Res.">
        <title>Complete genome sequence of the alkaliphilic bacterium Bacillus halodurans and genomic sequence comparison with Bacillus subtilis.</title>
        <authorList>
            <person name="Takami H."/>
            <person name="Nakasone K."/>
            <person name="Takaki Y."/>
            <person name="Maeno G."/>
            <person name="Sasaki R."/>
            <person name="Masui N."/>
            <person name="Fuji F."/>
            <person name="Hirama C."/>
            <person name="Nakamura Y."/>
            <person name="Ogasawara N."/>
            <person name="Kuhara S."/>
            <person name="Horikoshi K."/>
        </authorList>
    </citation>
    <scope>NUCLEOTIDE SEQUENCE [LARGE SCALE GENOMIC DNA]</scope>
    <source>
        <strain evidence="6">ATCC BAA-125 / DSM 18197 / FERM 7344 / JCM 9153 / C-125</strain>
    </source>
</reference>
<accession>Q9KBV6</accession>
<keyword evidence="6" id="KW-1185">Reference proteome</keyword>
<keyword evidence="3" id="KW-0067">ATP-binding</keyword>
<evidence type="ECO:0000313" key="5">
    <source>
        <dbReference type="EMBL" id="BAB05537.1"/>
    </source>
</evidence>
<dbReference type="InterPro" id="IPR003778">
    <property type="entry name" value="CT_A_B"/>
</dbReference>
<dbReference type="KEGG" id="bha:BH1818"/>
<dbReference type="eggNOG" id="COG1984">
    <property type="taxonomic scope" value="Bacteria"/>
</dbReference>
<name>Q9KBV6_HALH5</name>
<dbReference type="NCBIfam" id="TIGR00724">
    <property type="entry name" value="urea_amlyse_rel"/>
    <property type="match status" value="1"/>
</dbReference>
<dbReference type="GO" id="GO:0016787">
    <property type="term" value="F:hydrolase activity"/>
    <property type="evidence" value="ECO:0007669"/>
    <property type="project" value="UniProtKB-KW"/>
</dbReference>
<dbReference type="GO" id="GO:0005524">
    <property type="term" value="F:ATP binding"/>
    <property type="evidence" value="ECO:0007669"/>
    <property type="project" value="UniProtKB-KW"/>
</dbReference>
<keyword evidence="2" id="KW-0378">Hydrolase</keyword>